<protein>
    <submittedName>
        <fullName evidence="1">Uncharacterized protein</fullName>
    </submittedName>
</protein>
<reference evidence="2" key="1">
    <citation type="submission" date="2018-09" db="EMBL/GenBank/DDBJ databases">
        <authorList>
            <person name="Zhu H."/>
        </authorList>
    </citation>
    <scope>NUCLEOTIDE SEQUENCE [LARGE SCALE GENOMIC DNA]</scope>
    <source>
        <strain evidence="2">K1S02-23</strain>
    </source>
</reference>
<keyword evidence="2" id="KW-1185">Reference proteome</keyword>
<dbReference type="Proteomes" id="UP000266327">
    <property type="component" value="Unassembled WGS sequence"/>
</dbReference>
<dbReference type="AlphaFoldDB" id="A0A3A3FXF2"/>
<evidence type="ECO:0000313" key="2">
    <source>
        <dbReference type="Proteomes" id="UP000266327"/>
    </source>
</evidence>
<dbReference type="EMBL" id="QYUQ01000002">
    <property type="protein sequence ID" value="RJG00301.1"/>
    <property type="molecule type" value="Genomic_DNA"/>
</dbReference>
<organism evidence="1 2">
    <name type="scientific">Noviherbaspirillum sedimenti</name>
    <dbReference type="NCBI Taxonomy" id="2320865"/>
    <lineage>
        <taxon>Bacteria</taxon>
        <taxon>Pseudomonadati</taxon>
        <taxon>Pseudomonadota</taxon>
        <taxon>Betaproteobacteria</taxon>
        <taxon>Burkholderiales</taxon>
        <taxon>Oxalobacteraceae</taxon>
        <taxon>Noviherbaspirillum</taxon>
    </lineage>
</organism>
<evidence type="ECO:0000313" key="1">
    <source>
        <dbReference type="EMBL" id="RJG00301.1"/>
    </source>
</evidence>
<gene>
    <name evidence="1" type="ORF">D3878_00865</name>
</gene>
<sequence length="78" mass="9037">MQALPDRLRQRRIVPYCFFMNSRIDQVYQFVAKPHHLGHVQAEGGRDHASNCMQVTGRPCDARRRVPAFAEEKRDVTA</sequence>
<accession>A0A3A3FXF2</accession>
<name>A0A3A3FXF2_9BURK</name>
<comment type="caution">
    <text evidence="1">The sequence shown here is derived from an EMBL/GenBank/DDBJ whole genome shotgun (WGS) entry which is preliminary data.</text>
</comment>
<proteinExistence type="predicted"/>